<dbReference type="SUPFAM" id="SSF48452">
    <property type="entry name" value="TPR-like"/>
    <property type="match status" value="1"/>
</dbReference>
<dbReference type="Gene3D" id="2.170.270.10">
    <property type="entry name" value="SET domain"/>
    <property type="match status" value="1"/>
</dbReference>
<name>A0A426Y0P2_ENSVE</name>
<dbReference type="PANTHER" id="PTHR47643:SF2">
    <property type="entry name" value="TPR DOMAIN PROTEIN (AFU_ORTHOLOGUE AFUA_5G12710)"/>
    <property type="match status" value="1"/>
</dbReference>
<dbReference type="CDD" id="cd20071">
    <property type="entry name" value="SET_SMYD"/>
    <property type="match status" value="1"/>
</dbReference>
<dbReference type="InterPro" id="IPR053209">
    <property type="entry name" value="Gramillin-biosynth_MTr"/>
</dbReference>
<dbReference type="PANTHER" id="PTHR47643">
    <property type="entry name" value="TPR DOMAIN PROTEIN (AFU_ORTHOLOGUE AFUA_5G12710)"/>
    <property type="match status" value="1"/>
</dbReference>
<protein>
    <recommendedName>
        <fullName evidence="1">SET domain-containing protein</fullName>
    </recommendedName>
</protein>
<dbReference type="InterPro" id="IPR019734">
    <property type="entry name" value="TPR_rpt"/>
</dbReference>
<dbReference type="Pfam" id="PF00856">
    <property type="entry name" value="SET"/>
    <property type="match status" value="1"/>
</dbReference>
<proteinExistence type="predicted"/>
<dbReference type="InterPro" id="IPR011990">
    <property type="entry name" value="TPR-like_helical_dom_sf"/>
</dbReference>
<sequence length="586" mass="65528">MISDAFEHVKRNVAVTRKSNEAQQIRPHMNSTVTSSRFKKPSPFVDCSNTNMKVSIEEHLQQLRSKATELLLREDWNEYINLYSRFISLCRSHLLAAGSGAASDYLHKTLCLALSHRAEARFRSRDLPGALEDCDNALDLDPTHLTSLLCKAKVFLELDRYSSASECLKLALASRPSGGAADVVRELLVRCRKLEAQSRTGSFDLSDWILNGFSEKCPDLAEYIGPVEIRRSTNGGRGLFATKNVEAGTPLVVTRAVVVRRGILPESSDRHGESARMVMWKDFIDKILDVAEKCSRTLCLIYHLSAATEQGELDVPDIGLFKPEAAEELFVLKIKKPDVGRILKVLDVNCLREEGFSAGIHGNHSNYVGVGLWILPSFVNHSCSPNARRLHVGDWVVVHASRDVKAGEEITFAYFDVLLPLDDRRAMAKVWGFECSCERCRLEESVRFRQELRELEMVMKSGTNLDGVAVRLEEGMSRWAVKGKAKGFLRASFWPAYSGVYESERLTRRCGRRIPAVSMAVQSVSEAVGGDERILRALLRRLKRGGGGDVMEMDKAMRLGRGTFGKIMKKAAMKALFELALVHYCN</sequence>
<dbReference type="SMART" id="SM00317">
    <property type="entry name" value="SET"/>
    <property type="match status" value="1"/>
</dbReference>
<reference evidence="2 3" key="1">
    <citation type="journal article" date="2014" name="Agronomy (Basel)">
        <title>A Draft Genome Sequence for Ensete ventricosum, the Drought-Tolerant Tree Against Hunger.</title>
        <authorList>
            <person name="Harrison J."/>
            <person name="Moore K.A."/>
            <person name="Paszkiewicz K."/>
            <person name="Jones T."/>
            <person name="Grant M."/>
            <person name="Ambacheew D."/>
            <person name="Muzemil S."/>
            <person name="Studholme D.J."/>
        </authorList>
    </citation>
    <scope>NUCLEOTIDE SEQUENCE [LARGE SCALE GENOMIC DNA]</scope>
</reference>
<organism evidence="2 3">
    <name type="scientific">Ensete ventricosum</name>
    <name type="common">Abyssinian banana</name>
    <name type="synonym">Musa ensete</name>
    <dbReference type="NCBI Taxonomy" id="4639"/>
    <lineage>
        <taxon>Eukaryota</taxon>
        <taxon>Viridiplantae</taxon>
        <taxon>Streptophyta</taxon>
        <taxon>Embryophyta</taxon>
        <taxon>Tracheophyta</taxon>
        <taxon>Spermatophyta</taxon>
        <taxon>Magnoliopsida</taxon>
        <taxon>Liliopsida</taxon>
        <taxon>Zingiberales</taxon>
        <taxon>Musaceae</taxon>
        <taxon>Ensete</taxon>
    </lineage>
</organism>
<accession>A0A426Y0P2</accession>
<gene>
    <name evidence="2" type="ORF">B296_00055216</name>
</gene>
<feature type="domain" description="SET" evidence="1">
    <location>
        <begin position="225"/>
        <end position="415"/>
    </location>
</feature>
<comment type="caution">
    <text evidence="2">The sequence shown here is derived from an EMBL/GenBank/DDBJ whole genome shotgun (WGS) entry which is preliminary data.</text>
</comment>
<evidence type="ECO:0000313" key="3">
    <source>
        <dbReference type="Proteomes" id="UP000287651"/>
    </source>
</evidence>
<dbReference type="Proteomes" id="UP000287651">
    <property type="component" value="Unassembled WGS sequence"/>
</dbReference>
<dbReference type="AlphaFoldDB" id="A0A426Y0P2"/>
<dbReference type="EMBL" id="AMZH03015914">
    <property type="protein sequence ID" value="RRT45319.1"/>
    <property type="molecule type" value="Genomic_DNA"/>
</dbReference>
<dbReference type="InterPro" id="IPR001214">
    <property type="entry name" value="SET_dom"/>
</dbReference>
<dbReference type="SMART" id="SM00028">
    <property type="entry name" value="TPR"/>
    <property type="match status" value="2"/>
</dbReference>
<dbReference type="Gene3D" id="1.25.40.10">
    <property type="entry name" value="Tetratricopeptide repeat domain"/>
    <property type="match status" value="1"/>
</dbReference>
<dbReference type="InterPro" id="IPR046341">
    <property type="entry name" value="SET_dom_sf"/>
</dbReference>
<evidence type="ECO:0000259" key="1">
    <source>
        <dbReference type="PROSITE" id="PS50280"/>
    </source>
</evidence>
<dbReference type="SUPFAM" id="SSF82199">
    <property type="entry name" value="SET domain"/>
    <property type="match status" value="1"/>
</dbReference>
<dbReference type="PROSITE" id="PS50280">
    <property type="entry name" value="SET"/>
    <property type="match status" value="1"/>
</dbReference>
<evidence type="ECO:0000313" key="2">
    <source>
        <dbReference type="EMBL" id="RRT45319.1"/>
    </source>
</evidence>